<gene>
    <name evidence="2" type="ORF">BpHYR1_019501</name>
</gene>
<name>A0A3M7R3W8_BRAPC</name>
<keyword evidence="3" id="KW-1185">Reference proteome</keyword>
<evidence type="ECO:0000313" key="3">
    <source>
        <dbReference type="Proteomes" id="UP000276133"/>
    </source>
</evidence>
<accession>A0A3M7R3W8</accession>
<feature type="coiled-coil region" evidence="1">
    <location>
        <begin position="11"/>
        <end position="38"/>
    </location>
</feature>
<dbReference type="EMBL" id="REGN01004309">
    <property type="protein sequence ID" value="RNA18081.1"/>
    <property type="molecule type" value="Genomic_DNA"/>
</dbReference>
<organism evidence="2 3">
    <name type="scientific">Brachionus plicatilis</name>
    <name type="common">Marine rotifer</name>
    <name type="synonym">Brachionus muelleri</name>
    <dbReference type="NCBI Taxonomy" id="10195"/>
    <lineage>
        <taxon>Eukaryota</taxon>
        <taxon>Metazoa</taxon>
        <taxon>Spiralia</taxon>
        <taxon>Gnathifera</taxon>
        <taxon>Rotifera</taxon>
        <taxon>Eurotatoria</taxon>
        <taxon>Monogononta</taxon>
        <taxon>Pseudotrocha</taxon>
        <taxon>Ploima</taxon>
        <taxon>Brachionidae</taxon>
        <taxon>Brachionus</taxon>
    </lineage>
</organism>
<dbReference type="InterPro" id="IPR038834">
    <property type="entry name" value="CCDC175"/>
</dbReference>
<reference evidence="2 3" key="1">
    <citation type="journal article" date="2018" name="Sci. Rep.">
        <title>Genomic signatures of local adaptation to the degree of environmental predictability in rotifers.</title>
        <authorList>
            <person name="Franch-Gras L."/>
            <person name="Hahn C."/>
            <person name="Garcia-Roger E.M."/>
            <person name="Carmona M.J."/>
            <person name="Serra M."/>
            <person name="Gomez A."/>
        </authorList>
    </citation>
    <scope>NUCLEOTIDE SEQUENCE [LARGE SCALE GENOMIC DNA]</scope>
    <source>
        <strain evidence="2">HYR1</strain>
    </source>
</reference>
<dbReference type="Proteomes" id="UP000276133">
    <property type="component" value="Unassembled WGS sequence"/>
</dbReference>
<dbReference type="OrthoDB" id="10031759at2759"/>
<dbReference type="PANTHER" id="PTHR35347">
    <property type="entry name" value="COILED-COIL DOMAIN-CONTAINING PROTEIN 175"/>
    <property type="match status" value="1"/>
</dbReference>
<dbReference type="AlphaFoldDB" id="A0A3M7R3W8"/>
<sequence>LRFLRTKNILNVDAKTRKNNFENKIIEVKQQIKEHDDSRDELKVILEVKRAESLEKMKKQKVESVDLEDKILKTGLKMQTIKDQNNKFTEAIKAFEPEFKYMDNFVVDHLTTQDELEIEYQKLHQQLLNGWKSDEELKDFFKEHDNDLVNRLATLLDTTKNRENQVGSVISKMYSELGNMENYLLKMKGILMKKIFDFNKKNFIAFLSVLLDYSKVQDLELKSYLNFIRSENNRHKRIKVKVEWHGLNFYEYLNFLLNFTLPKKIKFRTSKDVAYESQVEN</sequence>
<keyword evidence="1" id="KW-0175">Coiled coil</keyword>
<proteinExistence type="predicted"/>
<evidence type="ECO:0000256" key="1">
    <source>
        <dbReference type="SAM" id="Coils"/>
    </source>
</evidence>
<feature type="non-terminal residue" evidence="2">
    <location>
        <position position="1"/>
    </location>
</feature>
<comment type="caution">
    <text evidence="2">The sequence shown here is derived from an EMBL/GenBank/DDBJ whole genome shotgun (WGS) entry which is preliminary data.</text>
</comment>
<dbReference type="PANTHER" id="PTHR35347:SF1">
    <property type="entry name" value="COILED-COIL DOMAIN-CONTAINING PROTEIN 175"/>
    <property type="match status" value="1"/>
</dbReference>
<protein>
    <submittedName>
        <fullName evidence="2">Myosin-2 heavy chain-like</fullName>
    </submittedName>
</protein>
<evidence type="ECO:0000313" key="2">
    <source>
        <dbReference type="EMBL" id="RNA18081.1"/>
    </source>
</evidence>